<keyword evidence="1" id="KW-1133">Transmembrane helix</keyword>
<proteinExistence type="predicted"/>
<evidence type="ECO:0000313" key="3">
    <source>
        <dbReference type="Proteomes" id="UP001352852"/>
    </source>
</evidence>
<keyword evidence="3" id="KW-1185">Reference proteome</keyword>
<sequence length="101" mass="11502">MLSRNPASVTSMIVSLHFWVCALSHCGFVYKLVHLQKCYEIENHTKRKKIKPAFGPDQTSGPEDFPGVLTSMNSLCVFCHSINVIFFHNHIINLCFYILSV</sequence>
<protein>
    <recommendedName>
        <fullName evidence="4">Secreted protein</fullName>
    </recommendedName>
</protein>
<feature type="transmembrane region" description="Helical" evidence="1">
    <location>
        <begin position="12"/>
        <end position="33"/>
    </location>
</feature>
<name>A0ABU7F086_9TELE</name>
<organism evidence="2 3">
    <name type="scientific">Characodon lateralis</name>
    <dbReference type="NCBI Taxonomy" id="208331"/>
    <lineage>
        <taxon>Eukaryota</taxon>
        <taxon>Metazoa</taxon>
        <taxon>Chordata</taxon>
        <taxon>Craniata</taxon>
        <taxon>Vertebrata</taxon>
        <taxon>Euteleostomi</taxon>
        <taxon>Actinopterygii</taxon>
        <taxon>Neopterygii</taxon>
        <taxon>Teleostei</taxon>
        <taxon>Neoteleostei</taxon>
        <taxon>Acanthomorphata</taxon>
        <taxon>Ovalentaria</taxon>
        <taxon>Atherinomorphae</taxon>
        <taxon>Cyprinodontiformes</taxon>
        <taxon>Goodeidae</taxon>
        <taxon>Characodon</taxon>
    </lineage>
</organism>
<gene>
    <name evidence="2" type="ORF">CHARACLAT_026997</name>
</gene>
<keyword evidence="1" id="KW-0812">Transmembrane</keyword>
<dbReference type="Proteomes" id="UP001352852">
    <property type="component" value="Unassembled WGS sequence"/>
</dbReference>
<evidence type="ECO:0000256" key="1">
    <source>
        <dbReference type="SAM" id="Phobius"/>
    </source>
</evidence>
<evidence type="ECO:0008006" key="4">
    <source>
        <dbReference type="Google" id="ProtNLM"/>
    </source>
</evidence>
<dbReference type="EMBL" id="JAHUTJ010068913">
    <property type="protein sequence ID" value="MED6291765.1"/>
    <property type="molecule type" value="Genomic_DNA"/>
</dbReference>
<evidence type="ECO:0000313" key="2">
    <source>
        <dbReference type="EMBL" id="MED6291765.1"/>
    </source>
</evidence>
<keyword evidence="1" id="KW-0472">Membrane</keyword>
<reference evidence="2 3" key="1">
    <citation type="submission" date="2021-06" db="EMBL/GenBank/DDBJ databases">
        <authorList>
            <person name="Palmer J.M."/>
        </authorList>
    </citation>
    <scope>NUCLEOTIDE SEQUENCE [LARGE SCALE GENOMIC DNA]</scope>
    <source>
        <strain evidence="2 3">CL_MEX2019</strain>
        <tissue evidence="2">Muscle</tissue>
    </source>
</reference>
<accession>A0ABU7F086</accession>
<comment type="caution">
    <text evidence="2">The sequence shown here is derived from an EMBL/GenBank/DDBJ whole genome shotgun (WGS) entry which is preliminary data.</text>
</comment>